<dbReference type="PANTHER" id="PTHR31293">
    <property type="entry name" value="RNI-LIKE SUPERFAMILY PROTEIN"/>
    <property type="match status" value="1"/>
</dbReference>
<feature type="domain" description="F-box" evidence="1">
    <location>
        <begin position="14"/>
        <end position="48"/>
    </location>
</feature>
<protein>
    <submittedName>
        <fullName evidence="3">F-box/LRR-repeat protein</fullName>
    </submittedName>
</protein>
<dbReference type="AlphaFoldDB" id="A0ABD0ZZS8"/>
<dbReference type="SUPFAM" id="SSF81383">
    <property type="entry name" value="F-box domain"/>
    <property type="match status" value="1"/>
</dbReference>
<accession>A0ABD0ZZS8</accession>
<proteinExistence type="predicted"/>
<dbReference type="InterPro" id="IPR036047">
    <property type="entry name" value="F-box-like_dom_sf"/>
</dbReference>
<gene>
    <name evidence="3" type="ORF">V5N11_024748</name>
</gene>
<evidence type="ECO:0000259" key="1">
    <source>
        <dbReference type="Pfam" id="PF00646"/>
    </source>
</evidence>
<dbReference type="CDD" id="cd22160">
    <property type="entry name" value="F-box_AtFBL13-like"/>
    <property type="match status" value="1"/>
</dbReference>
<comment type="caution">
    <text evidence="3">The sequence shown here is derived from an EMBL/GenBank/DDBJ whole genome shotgun (WGS) entry which is preliminary data.</text>
</comment>
<evidence type="ECO:0000259" key="2">
    <source>
        <dbReference type="Pfam" id="PF24758"/>
    </source>
</evidence>
<dbReference type="InterPro" id="IPR055294">
    <property type="entry name" value="FBL60-like"/>
</dbReference>
<dbReference type="InterPro" id="IPR032675">
    <property type="entry name" value="LRR_dom_sf"/>
</dbReference>
<feature type="domain" description="F-box/LRR-repeat protein 15/At3g58940/PEG3-like LRR" evidence="2">
    <location>
        <begin position="114"/>
        <end position="220"/>
    </location>
</feature>
<keyword evidence="4" id="KW-1185">Reference proteome</keyword>
<dbReference type="InterPro" id="IPR055411">
    <property type="entry name" value="LRR_FXL15/At3g58940/PEG3-like"/>
</dbReference>
<sequence length="306" mass="35920">MNAKKIASCSGDAISSLPDEILDLILSLLPIRLAASTSILSKIWKNLFPLMIASQHHVKFYESDFLYPNEANKSNGQQNFRAFVDSTLSRNRNPIKKFTLKCQDDVDHFKAHTNQWIKNALERGVSDLNLRFTMPLINKLEKLRKCLLPDIFFTSKTLVKLTLGTGICVGCNPNIDFCLPVLKSLFLYTVWFVEIDFSDFVIRQCPVLEELYIQHSYIKHQWWEGHNLICHPNVKRIKIHYDYPISKRKKMAFNTPNLVYLDYFDRLSNVEYYWANFMDSLVEARLDLVLQYECRPYEYENHFLDL</sequence>
<dbReference type="Gene3D" id="3.80.10.10">
    <property type="entry name" value="Ribonuclease Inhibitor"/>
    <property type="match status" value="1"/>
</dbReference>
<evidence type="ECO:0000313" key="4">
    <source>
        <dbReference type="Proteomes" id="UP001558713"/>
    </source>
</evidence>
<dbReference type="InterPro" id="IPR053781">
    <property type="entry name" value="F-box_AtFBL13-like"/>
</dbReference>
<dbReference type="PANTHER" id="PTHR31293:SF26">
    <property type="entry name" value="(RAPE) HYPOTHETICAL PROTEIN"/>
    <property type="match status" value="1"/>
</dbReference>
<dbReference type="Proteomes" id="UP001558713">
    <property type="component" value="Unassembled WGS sequence"/>
</dbReference>
<dbReference type="EMBL" id="JBANAX010000696">
    <property type="protein sequence ID" value="KAL1196949.1"/>
    <property type="molecule type" value="Genomic_DNA"/>
</dbReference>
<evidence type="ECO:0000313" key="3">
    <source>
        <dbReference type="EMBL" id="KAL1196949.1"/>
    </source>
</evidence>
<organism evidence="3 4">
    <name type="scientific">Cardamine amara subsp. amara</name>
    <dbReference type="NCBI Taxonomy" id="228776"/>
    <lineage>
        <taxon>Eukaryota</taxon>
        <taxon>Viridiplantae</taxon>
        <taxon>Streptophyta</taxon>
        <taxon>Embryophyta</taxon>
        <taxon>Tracheophyta</taxon>
        <taxon>Spermatophyta</taxon>
        <taxon>Magnoliopsida</taxon>
        <taxon>eudicotyledons</taxon>
        <taxon>Gunneridae</taxon>
        <taxon>Pentapetalae</taxon>
        <taxon>rosids</taxon>
        <taxon>malvids</taxon>
        <taxon>Brassicales</taxon>
        <taxon>Brassicaceae</taxon>
        <taxon>Cardamineae</taxon>
        <taxon>Cardamine</taxon>
    </lineage>
</organism>
<name>A0ABD0ZZS8_CARAN</name>
<dbReference type="Pfam" id="PF00646">
    <property type="entry name" value="F-box"/>
    <property type="match status" value="1"/>
</dbReference>
<reference evidence="3 4" key="1">
    <citation type="submission" date="2024-04" db="EMBL/GenBank/DDBJ databases">
        <title>Genome assembly C_amara_ONT_v2.</title>
        <authorList>
            <person name="Yant L."/>
            <person name="Moore C."/>
            <person name="Slenker M."/>
        </authorList>
    </citation>
    <scope>NUCLEOTIDE SEQUENCE [LARGE SCALE GENOMIC DNA]</scope>
    <source>
        <tissue evidence="3">Leaf</tissue>
    </source>
</reference>
<dbReference type="Pfam" id="PF24758">
    <property type="entry name" value="LRR_At5g56370"/>
    <property type="match status" value="1"/>
</dbReference>
<dbReference type="SUPFAM" id="SSF52047">
    <property type="entry name" value="RNI-like"/>
    <property type="match status" value="1"/>
</dbReference>
<dbReference type="InterPro" id="IPR001810">
    <property type="entry name" value="F-box_dom"/>
</dbReference>